<sequence>MAKRGCFFRRRAIDDHFSPDIDSPATLSRDLSRNQRTLGSLIVINMPPSRRSVERFRQPAKHLLEELRRDDPVLRRRVERLLEVELSRATTIIQARRPEVEDIARAIANRGVVWGREVMDIVSKPKGDGVG</sequence>
<dbReference type="GO" id="GO:0005524">
    <property type="term" value="F:ATP binding"/>
    <property type="evidence" value="ECO:0007669"/>
    <property type="project" value="InterPro"/>
</dbReference>
<dbReference type="Proteomes" id="UP000298735">
    <property type="component" value="Chromosome Linear"/>
</dbReference>
<protein>
    <submittedName>
        <fullName evidence="1">Uncharacterized protein</fullName>
    </submittedName>
</protein>
<name>A0A9X9KCZ1_9HYPH</name>
<dbReference type="KEGG" id="asal:CFBP5507_15965"/>
<dbReference type="RefSeq" id="WP_246666562.1">
    <property type="nucleotide sequence ID" value="NZ_CP109969.1"/>
</dbReference>
<proteinExistence type="predicted"/>
<dbReference type="EMBL" id="CP109969">
    <property type="protein sequence ID" value="UYZ09212.1"/>
    <property type="molecule type" value="Genomic_DNA"/>
</dbReference>
<reference evidence="1" key="1">
    <citation type="submission" date="2022-10" db="EMBL/GenBank/DDBJ databases">
        <title>Complete genome sequence of Agrobacterium salinitolerans CFBP5507.</title>
        <authorList>
            <person name="Tchabashvili S."/>
            <person name="Yen H.-C."/>
            <person name="Haryono M."/>
            <person name="Lin Y.-C."/>
            <person name="Lai E.-M."/>
            <person name="Kuo C.-H."/>
        </authorList>
    </citation>
    <scope>NUCLEOTIDE SEQUENCE</scope>
    <source>
        <strain evidence="1">CFBP5507</strain>
    </source>
</reference>
<gene>
    <name evidence="1" type="ORF">CFBP5507_15965</name>
</gene>
<evidence type="ECO:0000313" key="2">
    <source>
        <dbReference type="Proteomes" id="UP000298735"/>
    </source>
</evidence>
<dbReference type="GO" id="GO:0006508">
    <property type="term" value="P:proteolysis"/>
    <property type="evidence" value="ECO:0007669"/>
    <property type="project" value="InterPro"/>
</dbReference>
<dbReference type="GO" id="GO:0004176">
    <property type="term" value="F:ATP-dependent peptidase activity"/>
    <property type="evidence" value="ECO:0007669"/>
    <property type="project" value="InterPro"/>
</dbReference>
<dbReference type="GO" id="GO:0004222">
    <property type="term" value="F:metalloendopeptidase activity"/>
    <property type="evidence" value="ECO:0007669"/>
    <property type="project" value="InterPro"/>
</dbReference>
<accession>A0A9X9KCZ1</accession>
<evidence type="ECO:0000313" key="1">
    <source>
        <dbReference type="EMBL" id="UYZ09212.1"/>
    </source>
</evidence>
<dbReference type="InterPro" id="IPR037219">
    <property type="entry name" value="Peptidase_M41-like"/>
</dbReference>
<dbReference type="AlphaFoldDB" id="A0A9X9KCZ1"/>
<organism evidence="1 2">
    <name type="scientific">Agrobacterium salinitolerans</name>
    <dbReference type="NCBI Taxonomy" id="1183413"/>
    <lineage>
        <taxon>Bacteria</taxon>
        <taxon>Pseudomonadati</taxon>
        <taxon>Pseudomonadota</taxon>
        <taxon>Alphaproteobacteria</taxon>
        <taxon>Hyphomicrobiales</taxon>
        <taxon>Rhizobiaceae</taxon>
        <taxon>Rhizobium/Agrobacterium group</taxon>
        <taxon>Agrobacterium</taxon>
    </lineage>
</organism>
<dbReference type="Gene3D" id="1.20.58.760">
    <property type="entry name" value="Peptidase M41"/>
    <property type="match status" value="1"/>
</dbReference>